<accession>A0A1I1GAJ6</accession>
<gene>
    <name evidence="1" type="ORF">SAMN02745724_00878</name>
</gene>
<dbReference type="OrthoDB" id="6396936at2"/>
<dbReference type="EMBL" id="FOLO01000004">
    <property type="protein sequence ID" value="SFC08585.1"/>
    <property type="molecule type" value="Genomic_DNA"/>
</dbReference>
<proteinExistence type="predicted"/>
<evidence type="ECO:0000313" key="1">
    <source>
        <dbReference type="EMBL" id="SFC08585.1"/>
    </source>
</evidence>
<evidence type="ECO:0000313" key="2">
    <source>
        <dbReference type="Proteomes" id="UP000198862"/>
    </source>
</evidence>
<dbReference type="STRING" id="1123010.SAMN02745724_00878"/>
<organism evidence="1 2">
    <name type="scientific">Pseudoalteromonas denitrificans DSM 6059</name>
    <dbReference type="NCBI Taxonomy" id="1123010"/>
    <lineage>
        <taxon>Bacteria</taxon>
        <taxon>Pseudomonadati</taxon>
        <taxon>Pseudomonadota</taxon>
        <taxon>Gammaproteobacteria</taxon>
        <taxon>Alteromonadales</taxon>
        <taxon>Pseudoalteromonadaceae</taxon>
        <taxon>Pseudoalteromonas</taxon>
    </lineage>
</organism>
<dbReference type="AlphaFoldDB" id="A0A1I1GAJ6"/>
<keyword evidence="2" id="KW-1185">Reference proteome</keyword>
<sequence>MNKNNLYQKMIAVHNKDFNTCFYCGCIATEFDFAPPQKYADYYLQTRDEADFYQVPSCKECFIALKQEKSPLIGERADIAKRKIAKKYSKAINVYEMWDTKEALELDYNLQKCVQAGIELGEESSRRSQFIGFEFEVNGEKLKVAHIPVVMISVFEHEFSNFKAALDFASKTYRVPKAKLKDLYLEKGNSFNIAIEAYHSKMDKSLFDKKLKQLGKAFSKEHKQNVDFVMRTVIYYMKQDDSLSIELALNKLYQERIA</sequence>
<dbReference type="RefSeq" id="WP_091980424.1">
    <property type="nucleotide sequence ID" value="NZ_FOLO01000004.1"/>
</dbReference>
<reference evidence="1 2" key="1">
    <citation type="submission" date="2016-10" db="EMBL/GenBank/DDBJ databases">
        <authorList>
            <person name="de Groot N.N."/>
        </authorList>
    </citation>
    <scope>NUCLEOTIDE SEQUENCE [LARGE SCALE GENOMIC DNA]</scope>
    <source>
        <strain evidence="1 2">DSM 6059</strain>
    </source>
</reference>
<protein>
    <submittedName>
        <fullName evidence="1">Uncharacterized protein</fullName>
    </submittedName>
</protein>
<dbReference type="Proteomes" id="UP000198862">
    <property type="component" value="Unassembled WGS sequence"/>
</dbReference>
<name>A0A1I1GAJ6_9GAMM</name>